<evidence type="ECO:0000313" key="4">
    <source>
        <dbReference type="Proteomes" id="UP000192907"/>
    </source>
</evidence>
<dbReference type="RefSeq" id="WP_132319208.1">
    <property type="nucleotide sequence ID" value="NZ_FWZT01000009.1"/>
</dbReference>
<dbReference type="PANTHER" id="PTHR45586:SF1">
    <property type="entry name" value="LIPOPOLYSACCHARIDE ASSEMBLY PROTEIN B"/>
    <property type="match status" value="1"/>
</dbReference>
<accession>A0A1Y6BVV0</accession>
<dbReference type="SMART" id="SM00028">
    <property type="entry name" value="TPR"/>
    <property type="match status" value="4"/>
</dbReference>
<dbReference type="InterPro" id="IPR051012">
    <property type="entry name" value="CellSynth/LPSAsmb/PSIAsmb"/>
</dbReference>
<evidence type="ECO:0000256" key="1">
    <source>
        <dbReference type="ARBA" id="ARBA00022737"/>
    </source>
</evidence>
<protein>
    <submittedName>
        <fullName evidence="3">Tetratricopeptide repeat-containing protein</fullName>
    </submittedName>
</protein>
<dbReference type="OrthoDB" id="129043at2"/>
<dbReference type="InterPro" id="IPR019734">
    <property type="entry name" value="TPR_rpt"/>
</dbReference>
<keyword evidence="1" id="KW-0677">Repeat</keyword>
<name>A0A1Y6BVV0_9BACT</name>
<dbReference type="Gene3D" id="1.25.40.10">
    <property type="entry name" value="Tetratricopeptide repeat domain"/>
    <property type="match status" value="1"/>
</dbReference>
<dbReference type="STRING" id="1513793.SAMN06296036_109174"/>
<dbReference type="SUPFAM" id="SSF48452">
    <property type="entry name" value="TPR-like"/>
    <property type="match status" value="1"/>
</dbReference>
<proteinExistence type="predicted"/>
<dbReference type="InterPro" id="IPR011990">
    <property type="entry name" value="TPR-like_helical_dom_sf"/>
</dbReference>
<dbReference type="Proteomes" id="UP000192907">
    <property type="component" value="Unassembled WGS sequence"/>
</dbReference>
<evidence type="ECO:0000313" key="3">
    <source>
        <dbReference type="EMBL" id="SMF30493.1"/>
    </source>
</evidence>
<dbReference type="AlphaFoldDB" id="A0A1Y6BVV0"/>
<organism evidence="3 4">
    <name type="scientific">Pseudobacteriovorax antillogorgiicola</name>
    <dbReference type="NCBI Taxonomy" id="1513793"/>
    <lineage>
        <taxon>Bacteria</taxon>
        <taxon>Pseudomonadati</taxon>
        <taxon>Bdellovibrionota</taxon>
        <taxon>Oligoflexia</taxon>
        <taxon>Oligoflexales</taxon>
        <taxon>Pseudobacteriovoracaceae</taxon>
        <taxon>Pseudobacteriovorax</taxon>
    </lineage>
</organism>
<evidence type="ECO:0000256" key="2">
    <source>
        <dbReference type="ARBA" id="ARBA00022803"/>
    </source>
</evidence>
<reference evidence="4" key="1">
    <citation type="submission" date="2017-04" db="EMBL/GenBank/DDBJ databases">
        <authorList>
            <person name="Varghese N."/>
            <person name="Submissions S."/>
        </authorList>
    </citation>
    <scope>NUCLEOTIDE SEQUENCE [LARGE SCALE GENOMIC DNA]</scope>
    <source>
        <strain evidence="4">RKEM611</strain>
    </source>
</reference>
<keyword evidence="4" id="KW-1185">Reference proteome</keyword>
<dbReference type="PANTHER" id="PTHR45586">
    <property type="entry name" value="TPR REPEAT-CONTAINING PROTEIN PA4667"/>
    <property type="match status" value="1"/>
</dbReference>
<keyword evidence="2" id="KW-0802">TPR repeat</keyword>
<dbReference type="Pfam" id="PF14559">
    <property type="entry name" value="TPR_19"/>
    <property type="match status" value="1"/>
</dbReference>
<dbReference type="EMBL" id="FWZT01000009">
    <property type="protein sequence ID" value="SMF30493.1"/>
    <property type="molecule type" value="Genomic_DNA"/>
</dbReference>
<dbReference type="Pfam" id="PF13432">
    <property type="entry name" value="TPR_16"/>
    <property type="match status" value="1"/>
</dbReference>
<sequence length="310" mass="34456">MKLTLSSKQRYLLGSFIAGCALFGAYHLGQVGQGQSGSELLPEKLDRFAKRAASRQLLGKDGIDPEMSIDGQLAMAIEMVDNGQVDEASDALGKILKVDPNNIKALLEISLIELLDRGRPQEALPYLIKALQVDPDNDHLLGEVADIYVETGQFDEGLGFFSQLREHFPETAAISLRMGQIFYYKSEYRRALKVLEPIINSVTHGGQARSLKARILLQLGRVDPAVEEYHEAEEGLEQNIRVAMISGEPTDFLVKWLETMQIEMAEGLIERQLFKAAEDILYKLSEKIPSDPEVIKLMDLARAGKRDNAG</sequence>
<gene>
    <name evidence="3" type="ORF">SAMN06296036_109174</name>
</gene>